<organism evidence="12 13">
    <name type="scientific">Mycoemilia scoparia</name>
    <dbReference type="NCBI Taxonomy" id="417184"/>
    <lineage>
        <taxon>Eukaryota</taxon>
        <taxon>Fungi</taxon>
        <taxon>Fungi incertae sedis</taxon>
        <taxon>Zoopagomycota</taxon>
        <taxon>Kickxellomycotina</taxon>
        <taxon>Kickxellomycetes</taxon>
        <taxon>Kickxellales</taxon>
        <taxon>Kickxellaceae</taxon>
        <taxon>Mycoemilia</taxon>
    </lineage>
</organism>
<dbReference type="GO" id="GO:0016208">
    <property type="term" value="F:AMP binding"/>
    <property type="evidence" value="ECO:0007669"/>
    <property type="project" value="TreeGrafter"/>
</dbReference>
<dbReference type="FunFam" id="3.40.50.2020:FF:000021">
    <property type="entry name" value="Adenine phosphoribosyltransferase"/>
    <property type="match status" value="1"/>
</dbReference>
<dbReference type="InterPro" id="IPR050054">
    <property type="entry name" value="UPRTase/APRTase"/>
</dbReference>
<dbReference type="InterPro" id="IPR000836">
    <property type="entry name" value="PRTase_dom"/>
</dbReference>
<comment type="pathway">
    <text evidence="4">Purine metabolism; AMP biosynthesis via salvage pathway; AMP from adenine: step 1/1.</text>
</comment>
<evidence type="ECO:0000256" key="6">
    <source>
        <dbReference type="ARBA" id="ARBA00011893"/>
    </source>
</evidence>
<dbReference type="EMBL" id="JANBPU010000001">
    <property type="protein sequence ID" value="KAJ1922180.1"/>
    <property type="molecule type" value="Genomic_DNA"/>
</dbReference>
<dbReference type="GO" id="GO:0002055">
    <property type="term" value="F:adenine binding"/>
    <property type="evidence" value="ECO:0007669"/>
    <property type="project" value="TreeGrafter"/>
</dbReference>
<dbReference type="GO" id="GO:0005737">
    <property type="term" value="C:cytoplasm"/>
    <property type="evidence" value="ECO:0007669"/>
    <property type="project" value="UniProtKB-SubCell"/>
</dbReference>
<dbReference type="OrthoDB" id="363185at2759"/>
<keyword evidence="7" id="KW-0963">Cytoplasm</keyword>
<evidence type="ECO:0000256" key="3">
    <source>
        <dbReference type="ARBA" id="ARBA00004496"/>
    </source>
</evidence>
<comment type="catalytic activity">
    <reaction evidence="1">
        <text>AMP + diphosphate = 5-phospho-alpha-D-ribose 1-diphosphate + adenine</text>
        <dbReference type="Rhea" id="RHEA:16609"/>
        <dbReference type="ChEBI" id="CHEBI:16708"/>
        <dbReference type="ChEBI" id="CHEBI:33019"/>
        <dbReference type="ChEBI" id="CHEBI:58017"/>
        <dbReference type="ChEBI" id="CHEBI:456215"/>
        <dbReference type="EC" id="2.4.2.7"/>
    </reaction>
</comment>
<dbReference type="PANTHER" id="PTHR32315">
    <property type="entry name" value="ADENINE PHOSPHORIBOSYLTRANSFERASE"/>
    <property type="match status" value="1"/>
</dbReference>
<protein>
    <recommendedName>
        <fullName evidence="6">adenine phosphoribosyltransferase</fullName>
        <ecNumber evidence="6">2.4.2.7</ecNumber>
    </recommendedName>
</protein>
<dbReference type="GO" id="GO:0006168">
    <property type="term" value="P:adenine salvage"/>
    <property type="evidence" value="ECO:0007669"/>
    <property type="project" value="InterPro"/>
</dbReference>
<keyword evidence="8 12" id="KW-0328">Glycosyltransferase</keyword>
<dbReference type="GO" id="GO:0044209">
    <property type="term" value="P:AMP salvage"/>
    <property type="evidence" value="ECO:0007669"/>
    <property type="project" value="TreeGrafter"/>
</dbReference>
<comment type="similarity">
    <text evidence="5">Belongs to the purine/pyrimidine phosphoribosyltransferase family.</text>
</comment>
<dbReference type="Proteomes" id="UP001150538">
    <property type="component" value="Unassembled WGS sequence"/>
</dbReference>
<evidence type="ECO:0000313" key="12">
    <source>
        <dbReference type="EMBL" id="KAJ1922180.1"/>
    </source>
</evidence>
<keyword evidence="13" id="KW-1185">Reference proteome</keyword>
<dbReference type="NCBIfam" id="NF002636">
    <property type="entry name" value="PRK02304.1-5"/>
    <property type="match status" value="1"/>
</dbReference>
<dbReference type="InterPro" id="IPR005764">
    <property type="entry name" value="Ade_phspho_trans"/>
</dbReference>
<evidence type="ECO:0000256" key="7">
    <source>
        <dbReference type="ARBA" id="ARBA00022490"/>
    </source>
</evidence>
<evidence type="ECO:0000256" key="8">
    <source>
        <dbReference type="ARBA" id="ARBA00022676"/>
    </source>
</evidence>
<evidence type="ECO:0000256" key="9">
    <source>
        <dbReference type="ARBA" id="ARBA00022679"/>
    </source>
</evidence>
<evidence type="ECO:0000256" key="4">
    <source>
        <dbReference type="ARBA" id="ARBA00004659"/>
    </source>
</evidence>
<comment type="subcellular location">
    <subcellularLocation>
        <location evidence="3">Cytoplasm</location>
    </subcellularLocation>
</comment>
<keyword evidence="9 12" id="KW-0808">Transferase</keyword>
<dbReference type="EC" id="2.4.2.7" evidence="6"/>
<evidence type="ECO:0000313" key="13">
    <source>
        <dbReference type="Proteomes" id="UP001150538"/>
    </source>
</evidence>
<comment type="function">
    <text evidence="2">Catalyzes a salvage reaction resulting in the formation of AMP, that is energically less costly than de novo synthesis.</text>
</comment>
<proteinExistence type="inferred from homology"/>
<evidence type="ECO:0000259" key="11">
    <source>
        <dbReference type="Pfam" id="PF00156"/>
    </source>
</evidence>
<dbReference type="GO" id="GO:0003999">
    <property type="term" value="F:adenine phosphoribosyltransferase activity"/>
    <property type="evidence" value="ECO:0007669"/>
    <property type="project" value="UniProtKB-EC"/>
</dbReference>
<keyword evidence="10" id="KW-0660">Purine salvage</keyword>
<dbReference type="SUPFAM" id="SSF53271">
    <property type="entry name" value="PRTase-like"/>
    <property type="match status" value="1"/>
</dbReference>
<dbReference type="PANTHER" id="PTHR32315:SF3">
    <property type="entry name" value="ADENINE PHOSPHORIBOSYLTRANSFERASE"/>
    <property type="match status" value="1"/>
</dbReference>
<dbReference type="CDD" id="cd06223">
    <property type="entry name" value="PRTases_typeI"/>
    <property type="match status" value="1"/>
</dbReference>
<sequence>MKFEDVIAMIREYPDFPKKGILFRDVLPIFRDPKAVEVLIDHLSEKLSEINAKNGGSKIDVVVGAEARGFILGALLAQRIGAAFVPVRKSGKLPGKVSSVVYEKEYGPDTMEVQYGSIQANQNVVAIDDLLATGGTAGAVERLVMEQGAKIIANLFIVELVDLEGAKKLTAQVYSAYKC</sequence>
<dbReference type="AlphaFoldDB" id="A0A9W8DXA9"/>
<accession>A0A9W8DXA9</accession>
<reference evidence="12" key="1">
    <citation type="submission" date="2022-07" db="EMBL/GenBank/DDBJ databases">
        <title>Phylogenomic reconstructions and comparative analyses of Kickxellomycotina fungi.</title>
        <authorList>
            <person name="Reynolds N.K."/>
            <person name="Stajich J.E."/>
            <person name="Barry K."/>
            <person name="Grigoriev I.V."/>
            <person name="Crous P."/>
            <person name="Smith M.E."/>
        </authorList>
    </citation>
    <scope>NUCLEOTIDE SEQUENCE</scope>
    <source>
        <strain evidence="12">NBRC 100468</strain>
    </source>
</reference>
<gene>
    <name evidence="12" type="primary">APT1</name>
    <name evidence="12" type="ORF">H4219_000042</name>
</gene>
<name>A0A9W8DXA9_9FUNG</name>
<dbReference type="NCBIfam" id="NF002634">
    <property type="entry name" value="PRK02304.1-3"/>
    <property type="match status" value="1"/>
</dbReference>
<evidence type="ECO:0000256" key="1">
    <source>
        <dbReference type="ARBA" id="ARBA00000868"/>
    </source>
</evidence>
<evidence type="ECO:0000256" key="5">
    <source>
        <dbReference type="ARBA" id="ARBA00008391"/>
    </source>
</evidence>
<dbReference type="HAMAP" id="MF_00004">
    <property type="entry name" value="Aden_phosphoribosyltr"/>
    <property type="match status" value="1"/>
</dbReference>
<evidence type="ECO:0000256" key="2">
    <source>
        <dbReference type="ARBA" id="ARBA00003968"/>
    </source>
</evidence>
<feature type="domain" description="Phosphoribosyltransferase" evidence="11">
    <location>
        <begin position="40"/>
        <end position="153"/>
    </location>
</feature>
<dbReference type="Gene3D" id="3.40.50.2020">
    <property type="match status" value="1"/>
</dbReference>
<dbReference type="InterPro" id="IPR029057">
    <property type="entry name" value="PRTase-like"/>
</dbReference>
<dbReference type="GO" id="GO:0006166">
    <property type="term" value="P:purine ribonucleoside salvage"/>
    <property type="evidence" value="ECO:0007669"/>
    <property type="project" value="UniProtKB-KW"/>
</dbReference>
<evidence type="ECO:0000256" key="10">
    <source>
        <dbReference type="ARBA" id="ARBA00022726"/>
    </source>
</evidence>
<dbReference type="Pfam" id="PF00156">
    <property type="entry name" value="Pribosyltran"/>
    <property type="match status" value="1"/>
</dbReference>
<comment type="caution">
    <text evidence="12">The sequence shown here is derived from an EMBL/GenBank/DDBJ whole genome shotgun (WGS) entry which is preliminary data.</text>
</comment>